<accession>A0A7X0U5H1</accession>
<protein>
    <submittedName>
        <fullName evidence="3">Uncharacterized protein</fullName>
    </submittedName>
</protein>
<sequence length="116" mass="12617">MLEELARREATVRQRIEEIREQITALTSRLEDEQDRLSRLTITRETVEEILGEAAGPVGEPVETAEIAGVGAAGAAPRTSICGRCASSSRRITPARTRPQEHPQLRAIAAESSSEP</sequence>
<keyword evidence="1" id="KW-0175">Coiled coil</keyword>
<keyword evidence="4" id="KW-1185">Reference proteome</keyword>
<evidence type="ECO:0000256" key="2">
    <source>
        <dbReference type="SAM" id="MobiDB-lite"/>
    </source>
</evidence>
<proteinExistence type="predicted"/>
<evidence type="ECO:0000313" key="3">
    <source>
        <dbReference type="EMBL" id="MBB6556022.1"/>
    </source>
</evidence>
<name>A0A7X0U5H1_9ACTN</name>
<comment type="caution">
    <text evidence="3">The sequence shown here is derived from an EMBL/GenBank/DDBJ whole genome shotgun (WGS) entry which is preliminary data.</text>
</comment>
<feature type="region of interest" description="Disordered" evidence="2">
    <location>
        <begin position="87"/>
        <end position="116"/>
    </location>
</feature>
<reference evidence="3 4" key="1">
    <citation type="submission" date="2020-08" db="EMBL/GenBank/DDBJ databases">
        <title>Sequencing the genomes of 1000 actinobacteria strains.</title>
        <authorList>
            <person name="Klenk H.-P."/>
        </authorList>
    </citation>
    <scope>NUCLEOTIDE SEQUENCE [LARGE SCALE GENOMIC DNA]</scope>
    <source>
        <strain evidence="3 4">DSM 43768</strain>
    </source>
</reference>
<dbReference type="RefSeq" id="WP_185110515.1">
    <property type="nucleotide sequence ID" value="NZ_JACHMI010000001.1"/>
</dbReference>
<feature type="coiled-coil region" evidence="1">
    <location>
        <begin position="2"/>
        <end position="50"/>
    </location>
</feature>
<dbReference type="EMBL" id="JACHMI010000001">
    <property type="protein sequence ID" value="MBB6556022.1"/>
    <property type="molecule type" value="Genomic_DNA"/>
</dbReference>
<dbReference type="AlphaFoldDB" id="A0A7X0U5H1"/>
<evidence type="ECO:0000313" key="4">
    <source>
        <dbReference type="Proteomes" id="UP000565579"/>
    </source>
</evidence>
<dbReference type="Proteomes" id="UP000565579">
    <property type="component" value="Unassembled WGS sequence"/>
</dbReference>
<gene>
    <name evidence="3" type="ORF">HD593_010817</name>
</gene>
<organism evidence="3 4">
    <name type="scientific">Nonomuraea rubra</name>
    <dbReference type="NCBI Taxonomy" id="46180"/>
    <lineage>
        <taxon>Bacteria</taxon>
        <taxon>Bacillati</taxon>
        <taxon>Actinomycetota</taxon>
        <taxon>Actinomycetes</taxon>
        <taxon>Streptosporangiales</taxon>
        <taxon>Streptosporangiaceae</taxon>
        <taxon>Nonomuraea</taxon>
    </lineage>
</organism>
<evidence type="ECO:0000256" key="1">
    <source>
        <dbReference type="SAM" id="Coils"/>
    </source>
</evidence>